<dbReference type="Proteomes" id="UP001500459">
    <property type="component" value="Unassembled WGS sequence"/>
</dbReference>
<proteinExistence type="predicted"/>
<dbReference type="RefSeq" id="WP_344929194.1">
    <property type="nucleotide sequence ID" value="NZ_BAABCW010000015.1"/>
</dbReference>
<organism evidence="1 2">
    <name type="scientific">Aquimarina addita</name>
    <dbReference type="NCBI Taxonomy" id="870485"/>
    <lineage>
        <taxon>Bacteria</taxon>
        <taxon>Pseudomonadati</taxon>
        <taxon>Bacteroidota</taxon>
        <taxon>Flavobacteriia</taxon>
        <taxon>Flavobacteriales</taxon>
        <taxon>Flavobacteriaceae</taxon>
        <taxon>Aquimarina</taxon>
    </lineage>
</organism>
<dbReference type="EMBL" id="BAABCW010000015">
    <property type="protein sequence ID" value="GAA3515815.1"/>
    <property type="molecule type" value="Genomic_DNA"/>
</dbReference>
<keyword evidence="2" id="KW-1185">Reference proteome</keyword>
<protein>
    <recommendedName>
        <fullName evidence="3">Short-chain dehydrogenase</fullName>
    </recommendedName>
</protein>
<evidence type="ECO:0000313" key="2">
    <source>
        <dbReference type="Proteomes" id="UP001500459"/>
    </source>
</evidence>
<accession>A0ABP6UNZ4</accession>
<dbReference type="PROSITE" id="PS51257">
    <property type="entry name" value="PROKAR_LIPOPROTEIN"/>
    <property type="match status" value="1"/>
</dbReference>
<evidence type="ECO:0008006" key="3">
    <source>
        <dbReference type="Google" id="ProtNLM"/>
    </source>
</evidence>
<comment type="caution">
    <text evidence="1">The sequence shown here is derived from an EMBL/GenBank/DDBJ whole genome shotgun (WGS) entry which is preliminary data.</text>
</comment>
<gene>
    <name evidence="1" type="ORF">GCM10022393_32240</name>
</gene>
<name>A0ABP6UNZ4_9FLAO</name>
<sequence length="436" mass="50829">MKINLIIIIAIIFSITTSCSEETDEALLEKDRKELIEILDTQKVLIYKFGKVCIRASVVNDTVSPELKAFRSKMKKVFSTIVHHDPDESLSVLEYLSIYRDYRDMSKFIQKTDEDQFPTLSEAIRTVYGVNNTSLEPYPELENAVKIYIQNLEHAFLSTILVSSRDMGKELALYECSKTYPELLPDQESKPLIRFFRGFLFFEKGLRYLSEDEISKNISWLEKHPEVALPLVKKMFQWGTFDNTQTHIGFHGINHLFRGLDRLTMEREIDEQRALDDFEIFIKDTKKLGLQNEAIWAIETFLYLKKEDNEKAIVALSKLKTSPLLSLDEKKGIEESIKYLEDRRPDKVLNGFYDKYFLTKIASKYIFSILSKINWEKIMKDQNVPHTEEIFGSIDAFDEFMKNMDTYTSGDAIKETGKELQKEGTKLWEKAKDVIK</sequence>
<evidence type="ECO:0000313" key="1">
    <source>
        <dbReference type="EMBL" id="GAA3515815.1"/>
    </source>
</evidence>
<reference evidence="2" key="1">
    <citation type="journal article" date="2019" name="Int. J. Syst. Evol. Microbiol.">
        <title>The Global Catalogue of Microorganisms (GCM) 10K type strain sequencing project: providing services to taxonomists for standard genome sequencing and annotation.</title>
        <authorList>
            <consortium name="The Broad Institute Genomics Platform"/>
            <consortium name="The Broad Institute Genome Sequencing Center for Infectious Disease"/>
            <person name="Wu L."/>
            <person name="Ma J."/>
        </authorList>
    </citation>
    <scope>NUCLEOTIDE SEQUENCE [LARGE SCALE GENOMIC DNA]</scope>
    <source>
        <strain evidence="2">JCM 17106</strain>
    </source>
</reference>